<sequence>MARNCRNSSVSLTTYSIVARSVRITLNSSLKIRAAMNLDLDNRPDCSNMVRNRAWPASSRLTVSRRMAGFGLGNLPPFPRVRGRFFSLFIYTFFMWYNSTGWNCLRQLPLPQFATSEQIAAPLQGQAFFAAKRSGAAKNTACYVLANINLSSLERKERFRGKRGLVTDGRQTAHSRLDGAKLGSGIISCISLTLATLCQMEATCAHGWNKRKNGWPMMAESAVEDVPEWDA</sequence>
<reference evidence="1 2" key="1">
    <citation type="journal article" date="2019" name="Nat. Med.">
        <title>A library of human gut bacterial isolates paired with longitudinal multiomics data enables mechanistic microbiome research.</title>
        <authorList>
            <person name="Poyet M."/>
            <person name="Groussin M."/>
            <person name="Gibbons S.M."/>
            <person name="Avila-Pacheco J."/>
            <person name="Jiang X."/>
            <person name="Kearney S.M."/>
            <person name="Perrotta A.R."/>
            <person name="Berdy B."/>
            <person name="Zhao S."/>
            <person name="Lieberman T.D."/>
            <person name="Swanson P.K."/>
            <person name="Smith M."/>
            <person name="Roesemann S."/>
            <person name="Alexander J.E."/>
            <person name="Rich S.A."/>
            <person name="Livny J."/>
            <person name="Vlamakis H."/>
            <person name="Clish C."/>
            <person name="Bullock K."/>
            <person name="Deik A."/>
            <person name="Scott J."/>
            <person name="Pierce K.A."/>
            <person name="Xavier R.J."/>
            <person name="Alm E.J."/>
        </authorList>
    </citation>
    <scope>NUCLEOTIDE SEQUENCE [LARGE SCALE GENOMIC DNA]</scope>
    <source>
        <strain evidence="1 2">BIOML-A1</strain>
    </source>
</reference>
<dbReference type="EMBL" id="VWAQ01000007">
    <property type="protein sequence ID" value="KAA5207832.1"/>
    <property type="molecule type" value="Genomic_DNA"/>
</dbReference>
<name>A0A5M5XB83_BACFG</name>
<proteinExistence type="predicted"/>
<dbReference type="AlphaFoldDB" id="A0A5M5XB83"/>
<evidence type="ECO:0000313" key="1">
    <source>
        <dbReference type="EMBL" id="KAA5207832.1"/>
    </source>
</evidence>
<organism evidence="1 2">
    <name type="scientific">Bacteroides fragilis</name>
    <dbReference type="NCBI Taxonomy" id="817"/>
    <lineage>
        <taxon>Bacteria</taxon>
        <taxon>Pseudomonadati</taxon>
        <taxon>Bacteroidota</taxon>
        <taxon>Bacteroidia</taxon>
        <taxon>Bacteroidales</taxon>
        <taxon>Bacteroidaceae</taxon>
        <taxon>Bacteroides</taxon>
    </lineage>
</organism>
<dbReference type="Proteomes" id="UP000429838">
    <property type="component" value="Unassembled WGS sequence"/>
</dbReference>
<evidence type="ECO:0000313" key="2">
    <source>
        <dbReference type="Proteomes" id="UP000429838"/>
    </source>
</evidence>
<accession>A0A5M5XB83</accession>
<protein>
    <submittedName>
        <fullName evidence="1">Uncharacterized protein</fullName>
    </submittedName>
</protein>
<gene>
    <name evidence="1" type="ORF">F2Z25_10230</name>
</gene>
<comment type="caution">
    <text evidence="1">The sequence shown here is derived from an EMBL/GenBank/DDBJ whole genome shotgun (WGS) entry which is preliminary data.</text>
</comment>